<evidence type="ECO:0000313" key="3">
    <source>
        <dbReference type="Proteomes" id="UP001500037"/>
    </source>
</evidence>
<dbReference type="PROSITE" id="PS51186">
    <property type="entry name" value="GNAT"/>
    <property type="match status" value="1"/>
</dbReference>
<dbReference type="Pfam" id="PF13302">
    <property type="entry name" value="Acetyltransf_3"/>
    <property type="match status" value="1"/>
</dbReference>
<protein>
    <submittedName>
        <fullName evidence="2">GNAT family protein</fullName>
    </submittedName>
</protein>
<dbReference type="InterPro" id="IPR016181">
    <property type="entry name" value="Acyl_CoA_acyltransferase"/>
</dbReference>
<reference evidence="2 3" key="1">
    <citation type="journal article" date="2019" name="Int. J. Syst. Evol. Microbiol.">
        <title>The Global Catalogue of Microorganisms (GCM) 10K type strain sequencing project: providing services to taxonomists for standard genome sequencing and annotation.</title>
        <authorList>
            <consortium name="The Broad Institute Genomics Platform"/>
            <consortium name="The Broad Institute Genome Sequencing Center for Infectious Disease"/>
            <person name="Wu L."/>
            <person name="Ma J."/>
        </authorList>
    </citation>
    <scope>NUCLEOTIDE SEQUENCE [LARGE SCALE GENOMIC DNA]</scope>
    <source>
        <strain evidence="2 3">JCM 13004</strain>
    </source>
</reference>
<dbReference type="RefSeq" id="WP_344444276.1">
    <property type="nucleotide sequence ID" value="NZ_BAAALF010000106.1"/>
</dbReference>
<accession>A0ABN1WM41</accession>
<dbReference type="InterPro" id="IPR051908">
    <property type="entry name" value="Ribosomal_N-acetyltransferase"/>
</dbReference>
<feature type="domain" description="N-acetyltransferase" evidence="1">
    <location>
        <begin position="17"/>
        <end position="174"/>
    </location>
</feature>
<dbReference type="PANTHER" id="PTHR43441:SF2">
    <property type="entry name" value="FAMILY ACETYLTRANSFERASE, PUTATIVE (AFU_ORTHOLOGUE AFUA_7G00850)-RELATED"/>
    <property type="match status" value="1"/>
</dbReference>
<comment type="caution">
    <text evidence="2">The sequence shown here is derived from an EMBL/GenBank/DDBJ whole genome shotgun (WGS) entry which is preliminary data.</text>
</comment>
<dbReference type="EMBL" id="BAAALF010000106">
    <property type="protein sequence ID" value="GAA1253842.1"/>
    <property type="molecule type" value="Genomic_DNA"/>
</dbReference>
<name>A0ABN1WM41_9ACTN</name>
<gene>
    <name evidence="2" type="ORF">GCM10009665_50650</name>
</gene>
<proteinExistence type="predicted"/>
<evidence type="ECO:0000313" key="2">
    <source>
        <dbReference type="EMBL" id="GAA1253842.1"/>
    </source>
</evidence>
<keyword evidence="3" id="KW-1185">Reference proteome</keyword>
<dbReference type="Gene3D" id="3.40.630.30">
    <property type="match status" value="1"/>
</dbReference>
<organism evidence="2 3">
    <name type="scientific">Kitasatospora nipponensis</name>
    <dbReference type="NCBI Taxonomy" id="258049"/>
    <lineage>
        <taxon>Bacteria</taxon>
        <taxon>Bacillati</taxon>
        <taxon>Actinomycetota</taxon>
        <taxon>Actinomycetes</taxon>
        <taxon>Kitasatosporales</taxon>
        <taxon>Streptomycetaceae</taxon>
        <taxon>Kitasatospora</taxon>
    </lineage>
</organism>
<sequence length="194" mass="20748">MTEAIDPALPTLLGERVVLRPARTADIPALVGIRRTPQVYARWRGGADLAAAVAEDLAEPGSSTLTILVAGRVAGAIQWSEETEPDYRHAGIDVYLDPALHGQGLGTDAVRTLAHYLITELGHHRLEIDPAADNTAAIRCYRKVGFRPVGVLRRHERGPDGDWHDSLLMDLLADELSPPSAPLSAPPAAPPGGR</sequence>
<dbReference type="Proteomes" id="UP001500037">
    <property type="component" value="Unassembled WGS sequence"/>
</dbReference>
<dbReference type="InterPro" id="IPR000182">
    <property type="entry name" value="GNAT_dom"/>
</dbReference>
<dbReference type="PANTHER" id="PTHR43441">
    <property type="entry name" value="RIBOSOMAL-PROTEIN-SERINE ACETYLTRANSFERASE"/>
    <property type="match status" value="1"/>
</dbReference>
<dbReference type="SUPFAM" id="SSF55729">
    <property type="entry name" value="Acyl-CoA N-acyltransferases (Nat)"/>
    <property type="match status" value="1"/>
</dbReference>
<evidence type="ECO:0000259" key="1">
    <source>
        <dbReference type="PROSITE" id="PS51186"/>
    </source>
</evidence>